<feature type="domain" description="Pyridoxamine kinase/Phosphomethylpyrimidine kinase" evidence="6">
    <location>
        <begin position="71"/>
        <end position="258"/>
    </location>
</feature>
<keyword evidence="4 7" id="KW-0418">Kinase</keyword>
<dbReference type="PANTHER" id="PTHR10534">
    <property type="entry name" value="PYRIDOXAL KINASE"/>
    <property type="match status" value="1"/>
</dbReference>
<evidence type="ECO:0000313" key="8">
    <source>
        <dbReference type="Proteomes" id="UP000001551"/>
    </source>
</evidence>
<dbReference type="SUPFAM" id="SSF53613">
    <property type="entry name" value="Ribokinase-like"/>
    <property type="match status" value="1"/>
</dbReference>
<dbReference type="GO" id="GO:0005524">
    <property type="term" value="F:ATP binding"/>
    <property type="evidence" value="ECO:0007669"/>
    <property type="project" value="UniProtKB-KW"/>
</dbReference>
<dbReference type="RefSeq" id="WP_013485873.1">
    <property type="nucleotide sequence ID" value="NC_014828.1"/>
</dbReference>
<dbReference type="AlphaFoldDB" id="E6U353"/>
<evidence type="ECO:0000256" key="2">
    <source>
        <dbReference type="ARBA" id="ARBA00022679"/>
    </source>
</evidence>
<dbReference type="Pfam" id="PF08543">
    <property type="entry name" value="Phos_pyr_kin"/>
    <property type="match status" value="1"/>
</dbReference>
<keyword evidence="8" id="KW-1185">Reference proteome</keyword>
<dbReference type="PANTHER" id="PTHR10534:SF2">
    <property type="entry name" value="PYRIDOXAL KINASE"/>
    <property type="match status" value="1"/>
</dbReference>
<dbReference type="eggNOG" id="COG2240">
    <property type="taxonomic scope" value="Bacteria"/>
</dbReference>
<sequence length="286" mass="30460">MQKHVAAIHDISGMGKCSLTVALPILSAAGIRTSIMPTAVLSTHTGGFTGFTYRDLTDDLLAFAAHWKSLHVHFDALYSGFLGSFAQLGIVSEIFDMLRADDTLVMVDPVMADNGKLYSVYTPDFPKGMAGLCAKAGLIVPNMTEAAFLLGEPYREGPYDRAYVERLLHALVALGAPRVVLTGIWFGDGQLGAASYAKHAGSIAYAFNEKIEGYYHGTGDVFGSALLAGLMRGLPLPSATQLAVDFTAGSIRRTKAAGTDVRFGVDFEEELPLLQTELEMGGTGSN</sequence>
<dbReference type="NCBIfam" id="NF005491">
    <property type="entry name" value="PRK07105.1"/>
    <property type="match status" value="1"/>
</dbReference>
<dbReference type="KEGG" id="eha:Ethha_2007"/>
<proteinExistence type="predicted"/>
<dbReference type="GO" id="GO:0009443">
    <property type="term" value="P:pyridoxal 5'-phosphate salvage"/>
    <property type="evidence" value="ECO:0007669"/>
    <property type="project" value="InterPro"/>
</dbReference>
<protein>
    <recommendedName>
        <fullName evidence="1">pyridoxal kinase</fullName>
        <ecNumber evidence="1">2.7.1.35</ecNumber>
    </recommendedName>
</protein>
<dbReference type="Gene3D" id="3.40.1190.20">
    <property type="match status" value="1"/>
</dbReference>
<dbReference type="InterPro" id="IPR004625">
    <property type="entry name" value="PyrdxlKinase"/>
</dbReference>
<dbReference type="EC" id="2.7.1.35" evidence="1"/>
<gene>
    <name evidence="7" type="ordered locus">Ethha_2007</name>
</gene>
<dbReference type="InterPro" id="IPR013749">
    <property type="entry name" value="PM/HMP-P_kinase-1"/>
</dbReference>
<evidence type="ECO:0000313" key="7">
    <source>
        <dbReference type="EMBL" id="ADU27525.1"/>
    </source>
</evidence>
<keyword evidence="2" id="KW-0808">Transferase</keyword>
<dbReference type="GO" id="GO:0008478">
    <property type="term" value="F:pyridoxal kinase activity"/>
    <property type="evidence" value="ECO:0007669"/>
    <property type="project" value="UniProtKB-EC"/>
</dbReference>
<evidence type="ECO:0000256" key="4">
    <source>
        <dbReference type="ARBA" id="ARBA00022777"/>
    </source>
</evidence>
<dbReference type="InterPro" id="IPR029056">
    <property type="entry name" value="Ribokinase-like"/>
</dbReference>
<dbReference type="HOGENOM" id="CLU_046496_2_0_9"/>
<evidence type="ECO:0000259" key="6">
    <source>
        <dbReference type="Pfam" id="PF08543"/>
    </source>
</evidence>
<dbReference type="CDD" id="cd01173">
    <property type="entry name" value="pyridoxal_pyridoxamine_kinase"/>
    <property type="match status" value="1"/>
</dbReference>
<keyword evidence="5" id="KW-0067">ATP-binding</keyword>
<dbReference type="Proteomes" id="UP000001551">
    <property type="component" value="Chromosome"/>
</dbReference>
<evidence type="ECO:0000256" key="3">
    <source>
        <dbReference type="ARBA" id="ARBA00022741"/>
    </source>
</evidence>
<dbReference type="EMBL" id="CP002400">
    <property type="protein sequence ID" value="ADU27525.1"/>
    <property type="molecule type" value="Genomic_DNA"/>
</dbReference>
<dbReference type="STRING" id="663278.Ethha_2007"/>
<evidence type="ECO:0000256" key="1">
    <source>
        <dbReference type="ARBA" id="ARBA00012104"/>
    </source>
</evidence>
<organism evidence="7 8">
    <name type="scientific">Ethanoligenens harbinense (strain DSM 18485 / JCM 12961 / CGMCC 1.5033 / YUAN-3)</name>
    <dbReference type="NCBI Taxonomy" id="663278"/>
    <lineage>
        <taxon>Bacteria</taxon>
        <taxon>Bacillati</taxon>
        <taxon>Bacillota</taxon>
        <taxon>Clostridia</taxon>
        <taxon>Eubacteriales</taxon>
        <taxon>Oscillospiraceae</taxon>
        <taxon>Ethanoligenens</taxon>
    </lineage>
</organism>
<evidence type="ECO:0000256" key="5">
    <source>
        <dbReference type="ARBA" id="ARBA00022840"/>
    </source>
</evidence>
<dbReference type="GO" id="GO:0005829">
    <property type="term" value="C:cytosol"/>
    <property type="evidence" value="ECO:0007669"/>
    <property type="project" value="TreeGrafter"/>
</dbReference>
<name>E6U353_ETHHY</name>
<accession>E6U353</accession>
<keyword evidence="3" id="KW-0547">Nucleotide-binding</keyword>
<reference evidence="7 8" key="1">
    <citation type="submission" date="2010-12" db="EMBL/GenBank/DDBJ databases">
        <title>Complete sequence of Ethanoligenens harbinense YUAN-3.</title>
        <authorList>
            <person name="Lucas S."/>
            <person name="Copeland A."/>
            <person name="Lapidus A."/>
            <person name="Cheng J.-F."/>
            <person name="Bruce D."/>
            <person name="Goodwin L."/>
            <person name="Pitluck S."/>
            <person name="Chertkov O."/>
            <person name="Misra M."/>
            <person name="Detter J.C."/>
            <person name="Han C."/>
            <person name="Tapia R."/>
            <person name="Land M."/>
            <person name="Hauser L."/>
            <person name="Jeffries C."/>
            <person name="Kyrpides N."/>
            <person name="Ivanova N."/>
            <person name="Mikhailova N."/>
            <person name="Wang A."/>
            <person name="Mouttaki H."/>
            <person name="He Z."/>
            <person name="Zhou J."/>
            <person name="Hemme C.L."/>
            <person name="Woyke T."/>
        </authorList>
    </citation>
    <scope>NUCLEOTIDE SEQUENCE [LARGE SCALE GENOMIC DNA]</scope>
    <source>
        <strain evidence="8">DSM 18485 / JCM 12961 / CGMCC 1.5033 / YUAN-3</strain>
    </source>
</reference>